<dbReference type="PANTHER" id="PTHR47784">
    <property type="entry name" value="STEROL UPTAKE CONTROL PROTEIN 2"/>
    <property type="match status" value="1"/>
</dbReference>
<dbReference type="InterPro" id="IPR001138">
    <property type="entry name" value="Zn2Cys6_DnaBD"/>
</dbReference>
<reference evidence="3 4" key="1">
    <citation type="journal article" date="2012" name="Eukaryot. Cell">
        <title>Draft genome sequence of Wickerhamomyces ciferrii NRRL Y-1031 F-60-10.</title>
        <authorList>
            <person name="Schneider J."/>
            <person name="Andrea H."/>
            <person name="Blom J."/>
            <person name="Jaenicke S."/>
            <person name="Ruckert C."/>
            <person name="Schorsch C."/>
            <person name="Szczepanowski R."/>
            <person name="Farwick M."/>
            <person name="Goesmann A."/>
            <person name="Puhler A."/>
            <person name="Schaffer S."/>
            <person name="Tauch A."/>
            <person name="Kohler T."/>
            <person name="Brinkrolf K."/>
        </authorList>
    </citation>
    <scope>NUCLEOTIDE SEQUENCE [LARGE SCALE GENOMIC DNA]</scope>
    <source>
        <strain evidence="4">ATCC 14091 / BCRC 22168 / CBS 111 / JCM 3599 / NBRC 0793 / NRRL Y-1031 F-60-10</strain>
    </source>
</reference>
<organism evidence="3 4">
    <name type="scientific">Wickerhamomyces ciferrii (strain ATCC 14091 / BCRC 22168 / CBS 111 / JCM 3599 / NBRC 0793 / NRRL Y-1031 F-60-10)</name>
    <name type="common">Yeast</name>
    <name type="synonym">Pichia ciferrii</name>
    <dbReference type="NCBI Taxonomy" id="1206466"/>
    <lineage>
        <taxon>Eukaryota</taxon>
        <taxon>Fungi</taxon>
        <taxon>Dikarya</taxon>
        <taxon>Ascomycota</taxon>
        <taxon>Saccharomycotina</taxon>
        <taxon>Saccharomycetes</taxon>
        <taxon>Phaffomycetales</taxon>
        <taxon>Wickerhamomycetaceae</taxon>
        <taxon>Wickerhamomyces</taxon>
    </lineage>
</organism>
<gene>
    <name evidence="3" type="ORF">BN7_2220</name>
</gene>
<dbReference type="PROSITE" id="PS50048">
    <property type="entry name" value="ZN2_CY6_FUNGAL_2"/>
    <property type="match status" value="1"/>
</dbReference>
<dbReference type="EMBL" id="CAIF01000050">
    <property type="protein sequence ID" value="CCH42676.1"/>
    <property type="molecule type" value="Genomic_DNA"/>
</dbReference>
<feature type="domain" description="Zn(2)-C6 fungal-type" evidence="2">
    <location>
        <begin position="47"/>
        <end position="77"/>
    </location>
</feature>
<feature type="compositionally biased region" description="Low complexity" evidence="1">
    <location>
        <begin position="19"/>
        <end position="34"/>
    </location>
</feature>
<dbReference type="InterPro" id="IPR053157">
    <property type="entry name" value="Sterol_Uptake_Regulator"/>
</dbReference>
<keyword evidence="4" id="KW-1185">Reference proteome</keyword>
<dbReference type="GO" id="GO:0008270">
    <property type="term" value="F:zinc ion binding"/>
    <property type="evidence" value="ECO:0007669"/>
    <property type="project" value="InterPro"/>
</dbReference>
<feature type="region of interest" description="Disordered" evidence="1">
    <location>
        <begin position="16"/>
        <end position="39"/>
    </location>
</feature>
<dbReference type="AlphaFoldDB" id="K0KI36"/>
<dbReference type="HOGENOM" id="CLU_034207_0_0_1"/>
<dbReference type="CDD" id="cd00067">
    <property type="entry name" value="GAL4"/>
    <property type="match status" value="1"/>
</dbReference>
<dbReference type="GO" id="GO:0001228">
    <property type="term" value="F:DNA-binding transcription activator activity, RNA polymerase II-specific"/>
    <property type="evidence" value="ECO:0007669"/>
    <property type="project" value="TreeGrafter"/>
</dbReference>
<sequence length="517" mass="59885">MQLHYKSSAVLQDIKDTQNSISKSEKSTSSNTNNMVTKPKIKRSRNGCLSCKKMKIKCGEQKPSCEYCAHTGRDCVYPVSKQQLKITKNPKPISSSVPQNGNQIPKQINTEMLLISSSPIQKKLNSPQEHLKITSFQHCLLSNYSSFGEEFFTYHIQQNTHDFWMIDLPRKWSSSQLLKIATFCATSMKLLSKYSLKDIHLISFDNDDNQASEYFNQLIPNKKLNLYEEAFKFFNETFEIVENYTNFLENCINPNDHIELIGQIIVGKTVLYLSCMSISPQLNNEAIETQDISKCGIFKLFDITKGFILFSKKYISYLIGTHYEKMFSLKNEIIDVSIPNKFPFINYLRDYINETIDSLDLLQINFLNIIARMEVDCYRALVFDYPIPLATPLAELSQDEDFLWALKQEHPVAMRIMFYFSSLCSILDNKMFKESSIWDEYIEVYKIKLGGSFQNINDFNVYSCVQARIHNKIPYSLKLLQNFGIKSMEEIMYDSEVVELKTNLSSPYTEVDSLFYG</sequence>
<dbReference type="PANTHER" id="PTHR47784:SF5">
    <property type="entry name" value="STEROL UPTAKE CONTROL PROTEIN 2"/>
    <property type="match status" value="1"/>
</dbReference>
<evidence type="ECO:0000256" key="1">
    <source>
        <dbReference type="SAM" id="MobiDB-lite"/>
    </source>
</evidence>
<accession>K0KI36</accession>
<evidence type="ECO:0000313" key="3">
    <source>
        <dbReference type="EMBL" id="CCH42676.1"/>
    </source>
</evidence>
<dbReference type="Pfam" id="PF00172">
    <property type="entry name" value="Zn_clus"/>
    <property type="match status" value="1"/>
</dbReference>
<dbReference type="SUPFAM" id="SSF57701">
    <property type="entry name" value="Zn2/Cys6 DNA-binding domain"/>
    <property type="match status" value="1"/>
</dbReference>
<evidence type="ECO:0000313" key="4">
    <source>
        <dbReference type="Proteomes" id="UP000009328"/>
    </source>
</evidence>
<protein>
    <submittedName>
        <fullName evidence="3">Transcriptional regulatory protein</fullName>
    </submittedName>
</protein>
<comment type="caution">
    <text evidence="3">The sequence shown here is derived from an EMBL/GenBank/DDBJ whole genome shotgun (WGS) entry which is preliminary data.</text>
</comment>
<dbReference type="Proteomes" id="UP000009328">
    <property type="component" value="Unassembled WGS sequence"/>
</dbReference>
<dbReference type="InterPro" id="IPR036864">
    <property type="entry name" value="Zn2-C6_fun-type_DNA-bd_sf"/>
</dbReference>
<dbReference type="InParanoid" id="K0KI36"/>
<evidence type="ECO:0000259" key="2">
    <source>
        <dbReference type="PROSITE" id="PS50048"/>
    </source>
</evidence>
<dbReference type="PRINTS" id="PR00755">
    <property type="entry name" value="AFLATOXINBRP"/>
</dbReference>
<proteinExistence type="predicted"/>
<dbReference type="STRING" id="1206466.K0KI36"/>
<dbReference type="SMART" id="SM00066">
    <property type="entry name" value="GAL4"/>
    <property type="match status" value="1"/>
</dbReference>
<dbReference type="PROSITE" id="PS00463">
    <property type="entry name" value="ZN2_CY6_FUNGAL_1"/>
    <property type="match status" value="1"/>
</dbReference>
<dbReference type="Gene3D" id="4.10.240.10">
    <property type="entry name" value="Zn(2)-C6 fungal-type DNA-binding domain"/>
    <property type="match status" value="1"/>
</dbReference>
<name>K0KI36_WICCF</name>